<gene>
    <name evidence="9" type="ORF">BO99DRAFT_417604</name>
</gene>
<dbReference type="OMA" id="GVCACIK"/>
<dbReference type="AlphaFoldDB" id="A0A2V5GWC6"/>
<dbReference type="InterPro" id="IPR052337">
    <property type="entry name" value="SAT4-like"/>
</dbReference>
<feature type="domain" description="Rhodopsin" evidence="8">
    <location>
        <begin position="33"/>
        <end position="275"/>
    </location>
</feature>
<feature type="region of interest" description="Disordered" evidence="6">
    <location>
        <begin position="365"/>
        <end position="384"/>
    </location>
</feature>
<sequence>MSAALPPDEDRAVSLLLCFWIPFPFTVGLVVTRFYCRGMRKDLGYDDWTILVAWMLYTAAAAMSTAMELRGGARHVAYLSAEEILYIGKMQIINQFPAALSAMCGKISVALFIMRISGRTSKGRRWFLTVHIGLYFCLTVLSLCMLIGQCKPVQALWDLSLRTSGQATCLDARINTDITMLQSAFGAYLDFVLALLPLSFIVDLKVSLRKRIVLFCILSLGIIAGVCACIKTSEFIPATGGTDPTWDGYALYLWAFLEIPLVIIAACIPPSKPIWDFLVKGQPIRPSSNHSSSNYTGTGSGSTGSYRIGFVKTSVRAQKSHHKHAAKRISGRQAADNGDAVNLIVHGGKGGAPKNNIQQTVLITQTSRERGSPRQSETSVGSPV</sequence>
<organism evidence="9 10">
    <name type="scientific">Aspergillus violaceofuscus (strain CBS 115571)</name>
    <dbReference type="NCBI Taxonomy" id="1450538"/>
    <lineage>
        <taxon>Eukaryota</taxon>
        <taxon>Fungi</taxon>
        <taxon>Dikarya</taxon>
        <taxon>Ascomycota</taxon>
        <taxon>Pezizomycotina</taxon>
        <taxon>Eurotiomycetes</taxon>
        <taxon>Eurotiomycetidae</taxon>
        <taxon>Eurotiales</taxon>
        <taxon>Aspergillaceae</taxon>
        <taxon>Aspergillus</taxon>
    </lineage>
</organism>
<dbReference type="InterPro" id="IPR049326">
    <property type="entry name" value="Rhodopsin_dom_fungi"/>
</dbReference>
<evidence type="ECO:0000313" key="9">
    <source>
        <dbReference type="EMBL" id="PYI13444.1"/>
    </source>
</evidence>
<keyword evidence="10" id="KW-1185">Reference proteome</keyword>
<feature type="transmembrane region" description="Helical" evidence="7">
    <location>
        <begin position="249"/>
        <end position="268"/>
    </location>
</feature>
<feature type="transmembrane region" description="Helical" evidence="7">
    <location>
        <begin position="48"/>
        <end position="67"/>
    </location>
</feature>
<accession>A0A2V5GWC6</accession>
<comment type="similarity">
    <text evidence="5">Belongs to the SAT4 family.</text>
</comment>
<evidence type="ECO:0000256" key="1">
    <source>
        <dbReference type="ARBA" id="ARBA00004141"/>
    </source>
</evidence>
<dbReference type="STRING" id="1450538.A0A2V5GWC6"/>
<keyword evidence="2 7" id="KW-0812">Transmembrane</keyword>
<feature type="transmembrane region" description="Helical" evidence="7">
    <location>
        <begin position="180"/>
        <end position="200"/>
    </location>
</feature>
<evidence type="ECO:0000256" key="6">
    <source>
        <dbReference type="SAM" id="MobiDB-lite"/>
    </source>
</evidence>
<feature type="transmembrane region" description="Helical" evidence="7">
    <location>
        <begin position="12"/>
        <end position="36"/>
    </location>
</feature>
<evidence type="ECO:0000256" key="5">
    <source>
        <dbReference type="ARBA" id="ARBA00038359"/>
    </source>
</evidence>
<dbReference type="PANTHER" id="PTHR33048:SF146">
    <property type="entry name" value="INTEGRAL MEMBRANE PROTEIN"/>
    <property type="match status" value="1"/>
</dbReference>
<evidence type="ECO:0000256" key="2">
    <source>
        <dbReference type="ARBA" id="ARBA00022692"/>
    </source>
</evidence>
<feature type="compositionally biased region" description="Polar residues" evidence="6">
    <location>
        <begin position="373"/>
        <end position="384"/>
    </location>
</feature>
<dbReference type="PANTHER" id="PTHR33048">
    <property type="entry name" value="PTH11-LIKE INTEGRAL MEMBRANE PROTEIN (AFU_ORTHOLOGUE AFUA_5G11245)"/>
    <property type="match status" value="1"/>
</dbReference>
<comment type="subcellular location">
    <subcellularLocation>
        <location evidence="1">Membrane</location>
        <topology evidence="1">Multi-pass membrane protein</topology>
    </subcellularLocation>
</comment>
<dbReference type="Pfam" id="PF20684">
    <property type="entry name" value="Fung_rhodopsin"/>
    <property type="match status" value="1"/>
</dbReference>
<name>A0A2V5GWC6_ASPV1</name>
<feature type="transmembrane region" description="Helical" evidence="7">
    <location>
        <begin position="96"/>
        <end position="114"/>
    </location>
</feature>
<evidence type="ECO:0000256" key="7">
    <source>
        <dbReference type="SAM" id="Phobius"/>
    </source>
</evidence>
<feature type="transmembrane region" description="Helical" evidence="7">
    <location>
        <begin position="126"/>
        <end position="148"/>
    </location>
</feature>
<dbReference type="EMBL" id="KZ825243">
    <property type="protein sequence ID" value="PYI13444.1"/>
    <property type="molecule type" value="Genomic_DNA"/>
</dbReference>
<dbReference type="Proteomes" id="UP000249829">
    <property type="component" value="Unassembled WGS sequence"/>
</dbReference>
<keyword evidence="4 7" id="KW-0472">Membrane</keyword>
<dbReference type="GO" id="GO:0016020">
    <property type="term" value="C:membrane"/>
    <property type="evidence" value="ECO:0007669"/>
    <property type="project" value="UniProtKB-SubCell"/>
</dbReference>
<evidence type="ECO:0000313" key="10">
    <source>
        <dbReference type="Proteomes" id="UP000249829"/>
    </source>
</evidence>
<proteinExistence type="inferred from homology"/>
<reference evidence="9 10" key="1">
    <citation type="submission" date="2018-02" db="EMBL/GenBank/DDBJ databases">
        <title>The genomes of Aspergillus section Nigri reveals drivers in fungal speciation.</title>
        <authorList>
            <consortium name="DOE Joint Genome Institute"/>
            <person name="Vesth T.C."/>
            <person name="Nybo J."/>
            <person name="Theobald S."/>
            <person name="Brandl J."/>
            <person name="Frisvad J.C."/>
            <person name="Nielsen K.F."/>
            <person name="Lyhne E.K."/>
            <person name="Kogle M.E."/>
            <person name="Kuo A."/>
            <person name="Riley R."/>
            <person name="Clum A."/>
            <person name="Nolan M."/>
            <person name="Lipzen A."/>
            <person name="Salamov A."/>
            <person name="Henrissat B."/>
            <person name="Wiebenga A."/>
            <person name="De vries R.P."/>
            <person name="Grigoriev I.V."/>
            <person name="Mortensen U.H."/>
            <person name="Andersen M.R."/>
            <person name="Baker S.E."/>
        </authorList>
    </citation>
    <scope>NUCLEOTIDE SEQUENCE [LARGE SCALE GENOMIC DNA]</scope>
    <source>
        <strain evidence="9 10">CBS 115571</strain>
    </source>
</reference>
<evidence type="ECO:0000259" key="8">
    <source>
        <dbReference type="Pfam" id="PF20684"/>
    </source>
</evidence>
<protein>
    <recommendedName>
        <fullName evidence="8">Rhodopsin domain-containing protein</fullName>
    </recommendedName>
</protein>
<keyword evidence="3 7" id="KW-1133">Transmembrane helix</keyword>
<feature type="transmembrane region" description="Helical" evidence="7">
    <location>
        <begin position="212"/>
        <end position="233"/>
    </location>
</feature>
<evidence type="ECO:0000256" key="3">
    <source>
        <dbReference type="ARBA" id="ARBA00022989"/>
    </source>
</evidence>
<evidence type="ECO:0000256" key="4">
    <source>
        <dbReference type="ARBA" id="ARBA00023136"/>
    </source>
</evidence>